<feature type="non-terminal residue" evidence="2">
    <location>
        <position position="1"/>
    </location>
</feature>
<dbReference type="EMBL" id="GBHO01034077">
    <property type="protein sequence ID" value="JAG09527.1"/>
    <property type="molecule type" value="Transcribed_RNA"/>
</dbReference>
<dbReference type="InterPro" id="IPR043502">
    <property type="entry name" value="DNA/RNA_pol_sf"/>
</dbReference>
<dbReference type="Gene3D" id="3.30.70.270">
    <property type="match status" value="2"/>
</dbReference>
<feature type="domain" description="Reverse transcriptase" evidence="1">
    <location>
        <begin position="1"/>
        <end position="72"/>
    </location>
</feature>
<proteinExistence type="predicted"/>
<dbReference type="InterPro" id="IPR043128">
    <property type="entry name" value="Rev_trsase/Diguanyl_cyclase"/>
</dbReference>
<dbReference type="AlphaFoldDB" id="A0A0A9WM60"/>
<dbReference type="InterPro" id="IPR050951">
    <property type="entry name" value="Retrovirus_Pol_polyprotein"/>
</dbReference>
<evidence type="ECO:0000313" key="2">
    <source>
        <dbReference type="EMBL" id="JAG09527.1"/>
    </source>
</evidence>
<organism evidence="2">
    <name type="scientific">Lygus hesperus</name>
    <name type="common">Western plant bug</name>
    <dbReference type="NCBI Taxonomy" id="30085"/>
    <lineage>
        <taxon>Eukaryota</taxon>
        <taxon>Metazoa</taxon>
        <taxon>Ecdysozoa</taxon>
        <taxon>Arthropoda</taxon>
        <taxon>Hexapoda</taxon>
        <taxon>Insecta</taxon>
        <taxon>Pterygota</taxon>
        <taxon>Neoptera</taxon>
        <taxon>Paraneoptera</taxon>
        <taxon>Hemiptera</taxon>
        <taxon>Heteroptera</taxon>
        <taxon>Panheteroptera</taxon>
        <taxon>Cimicomorpha</taxon>
        <taxon>Miridae</taxon>
        <taxon>Mirini</taxon>
        <taxon>Lygus</taxon>
    </lineage>
</organism>
<reference evidence="2" key="2">
    <citation type="submission" date="2014-07" db="EMBL/GenBank/DDBJ databases">
        <authorList>
            <person name="Hull J."/>
        </authorList>
    </citation>
    <scope>NUCLEOTIDE SEQUENCE</scope>
</reference>
<dbReference type="GO" id="GO:0071897">
    <property type="term" value="P:DNA biosynthetic process"/>
    <property type="evidence" value="ECO:0007669"/>
    <property type="project" value="UniProtKB-ARBA"/>
</dbReference>
<dbReference type="Pfam" id="PF00078">
    <property type="entry name" value="RVT_1"/>
    <property type="match status" value="1"/>
</dbReference>
<dbReference type="PANTHER" id="PTHR37984">
    <property type="entry name" value="PROTEIN CBG26694"/>
    <property type="match status" value="1"/>
</dbReference>
<sequence length="121" mass="13758">RFHFPSFSKKNSSLLKGVANLLDDIVVTGKTMIEHNNNLTQVLDRLREAGFRLNKSKCKFAQAQICYLGHIIDKNGLRKDPEKIRAIRDAPQPTNVSEIRAFTGMRTCHSRFIPHLATLLN</sequence>
<dbReference type="PANTHER" id="PTHR37984:SF5">
    <property type="entry name" value="PROTEIN NYNRIN-LIKE"/>
    <property type="match status" value="1"/>
</dbReference>
<protein>
    <submittedName>
        <fullName evidence="2">Retrovirus-related Pol polyprotein from transposon 17.6</fullName>
    </submittedName>
</protein>
<accession>A0A0A9WM60</accession>
<gene>
    <name evidence="2" type="primary">pol_120</name>
    <name evidence="2" type="ORF">CM83_65101</name>
</gene>
<dbReference type="PROSITE" id="PS50878">
    <property type="entry name" value="RT_POL"/>
    <property type="match status" value="1"/>
</dbReference>
<dbReference type="FunFam" id="3.30.70.270:FF:000003">
    <property type="entry name" value="Transposon Ty3-G Gag-Pol polyprotein"/>
    <property type="match status" value="1"/>
</dbReference>
<evidence type="ECO:0000259" key="1">
    <source>
        <dbReference type="PROSITE" id="PS50878"/>
    </source>
</evidence>
<reference evidence="2" key="1">
    <citation type="journal article" date="2014" name="PLoS ONE">
        <title>Transcriptome-Based Identification of ABC Transporters in the Western Tarnished Plant Bug Lygus hesperus.</title>
        <authorList>
            <person name="Hull J.J."/>
            <person name="Chaney K."/>
            <person name="Geib S.M."/>
            <person name="Fabrick J.A."/>
            <person name="Brent C.S."/>
            <person name="Walsh D."/>
            <person name="Lavine L.C."/>
        </authorList>
    </citation>
    <scope>NUCLEOTIDE SEQUENCE</scope>
</reference>
<dbReference type="InterPro" id="IPR000477">
    <property type="entry name" value="RT_dom"/>
</dbReference>
<name>A0A0A9WM60_LYGHE</name>
<dbReference type="SUPFAM" id="SSF56672">
    <property type="entry name" value="DNA/RNA polymerases"/>
    <property type="match status" value="1"/>
</dbReference>